<accession>A0A842FF60</accession>
<evidence type="ECO:0000313" key="4">
    <source>
        <dbReference type="EMBL" id="MBC2241656.1"/>
    </source>
</evidence>
<feature type="domain" description="Teneurin-like YD-shell" evidence="3">
    <location>
        <begin position="910"/>
        <end position="1065"/>
    </location>
</feature>
<dbReference type="NCBIfam" id="TIGR03696">
    <property type="entry name" value="Rhs_assc_core"/>
    <property type="match status" value="1"/>
</dbReference>
<dbReference type="InterPro" id="IPR032871">
    <property type="entry name" value="AHH_dom_containing"/>
</dbReference>
<proteinExistence type="predicted"/>
<reference evidence="4 5" key="1">
    <citation type="submission" date="2020-03" db="EMBL/GenBank/DDBJ databases">
        <title>Soil Listeria distribution.</title>
        <authorList>
            <person name="Liao J."/>
            <person name="Wiedmann M."/>
        </authorList>
    </citation>
    <scope>NUCLEOTIDE SEQUENCE [LARGE SCALE GENOMIC DNA]</scope>
    <source>
        <strain evidence="4 5">FSL L7-0149</strain>
    </source>
</reference>
<dbReference type="Gene3D" id="3.55.50.10">
    <property type="entry name" value="Baseplate protein-like domains"/>
    <property type="match status" value="1"/>
</dbReference>
<keyword evidence="1" id="KW-0677">Repeat</keyword>
<dbReference type="InterPro" id="IPR050708">
    <property type="entry name" value="T6SS_VgrG/RHS"/>
</dbReference>
<gene>
    <name evidence="4" type="ORF">HCB35_14340</name>
</gene>
<evidence type="ECO:0000259" key="3">
    <source>
        <dbReference type="Pfam" id="PF25023"/>
    </source>
</evidence>
<protein>
    <recommendedName>
        <fullName evidence="6">Type IV secretion protein Rhs</fullName>
    </recommendedName>
</protein>
<dbReference type="NCBIfam" id="TIGR01643">
    <property type="entry name" value="YD_repeat_2x"/>
    <property type="match status" value="3"/>
</dbReference>
<organism evidence="4 5">
    <name type="scientific">Listeria booriae</name>
    <dbReference type="NCBI Taxonomy" id="1552123"/>
    <lineage>
        <taxon>Bacteria</taxon>
        <taxon>Bacillati</taxon>
        <taxon>Bacillota</taxon>
        <taxon>Bacilli</taxon>
        <taxon>Bacillales</taxon>
        <taxon>Listeriaceae</taxon>
        <taxon>Listeria</taxon>
    </lineage>
</organism>
<dbReference type="PANTHER" id="PTHR32305:SF15">
    <property type="entry name" value="PROTEIN RHSA-RELATED"/>
    <property type="match status" value="1"/>
</dbReference>
<comment type="caution">
    <text evidence="4">The sequence shown here is derived from an EMBL/GenBank/DDBJ whole genome shotgun (WGS) entry which is preliminary data.</text>
</comment>
<feature type="domain" description="Teneurin-like YD-shell" evidence="3">
    <location>
        <begin position="1091"/>
        <end position="1619"/>
    </location>
</feature>
<dbReference type="InterPro" id="IPR022385">
    <property type="entry name" value="Rhs_assc_core"/>
</dbReference>
<dbReference type="CDD" id="cd20745">
    <property type="entry name" value="FIX_RhsA_AHH_HNH-like"/>
    <property type="match status" value="1"/>
</dbReference>
<dbReference type="Pfam" id="PF20148">
    <property type="entry name" value="DUF6531"/>
    <property type="match status" value="1"/>
</dbReference>
<dbReference type="Gene3D" id="2.180.10.10">
    <property type="entry name" value="RHS repeat-associated core"/>
    <property type="match status" value="2"/>
</dbReference>
<name>A0A842FF60_9LIST</name>
<evidence type="ECO:0008006" key="6">
    <source>
        <dbReference type="Google" id="ProtNLM"/>
    </source>
</evidence>
<evidence type="ECO:0000313" key="5">
    <source>
        <dbReference type="Proteomes" id="UP000553016"/>
    </source>
</evidence>
<evidence type="ECO:0000256" key="1">
    <source>
        <dbReference type="ARBA" id="ARBA00022737"/>
    </source>
</evidence>
<dbReference type="InterPro" id="IPR006530">
    <property type="entry name" value="YD"/>
</dbReference>
<evidence type="ECO:0000259" key="2">
    <source>
        <dbReference type="Pfam" id="PF20148"/>
    </source>
</evidence>
<dbReference type="PANTHER" id="PTHR32305">
    <property type="match status" value="1"/>
</dbReference>
<dbReference type="Proteomes" id="UP000553016">
    <property type="component" value="Unassembled WGS sequence"/>
</dbReference>
<dbReference type="InterPro" id="IPR045351">
    <property type="entry name" value="DUF6531"/>
</dbReference>
<dbReference type="SUPFAM" id="SSF69279">
    <property type="entry name" value="Phage tail proteins"/>
    <property type="match status" value="1"/>
</dbReference>
<sequence>MAQADSITYRELQLDWRFALLRLAEIGIKRSVGEHGRLHFSCVVEESLGEQIIMQIASHEPVALVNNVTGDIYFKGLVQKAKLNVIQNVNYIEIDAISYTYLLDIEKKERSFQHVSRSYEAILKEVISAYPEAHFLSKMDIGVPIEQIAIQYLETDWEFLMRLLSRLSAVLIPEITGDAPRFWVGLADGKMLPTRHVNYELKKDLLAYREATKQFGQSFTEYDFVQCSFTSNVYHALGDYLTIAGQTYFISEVSGYLTEGFLQFTYVAKKQQAIRQQLIRNEALIGAAIEGRVIDVANNVVKLHLDIDEKQDVATAKWFGFAAEGNNMFYYMPQLGARGKLYFPSAIEADAIAIQSVRVAPSSPKERAKSDEKMSNPAIKSFGTDKGKELRLAEDEITITAKKDILHISANDEKGITIETDQSTGIQSDLKIQYKAPKIEIEGSASVDLLAGEKSFISLEADTQLASSLIHVTGSEKKELPQKENPEEEEKSGWLDFAQGCLDVVGMFPGIGNVANILNAGISLLRGNYAEAALNFVGGIPGIGNGVKAGMIAAKATKLGKAAMATAKAVNGASKVGKALRALNKVVTVVKSIANTVNRLMGIMAKIEAKMMKLMKAGVHKALTKLNHGVLKRGRFGQNKYVKRLSDKLCKYGFEPVDLVTGTMIYDNTDFLYPGSISFDWSWCWSSDATNIGSLGHGVQFKYDTHLVLDVEEHAIVAILTDGRGAVFPELLVGQKEYNRREKLWLERIEESYLLFDTETNLTYHYEARNKVENEFCLVQISDDTTQTIDFTYDANDRLTNVVDGAGREFTVSSNSAGFIEEVTFEGEKGPKKLVSYTYNEEQDLASFTDALGQSSRMKYRNHLMYQRVDRDNLSFYWDYDVAGRVTHTWGDGGVLEGFITYHEELGYNEVKNSVGAVTEYHYDADNLIVKIVHPLGGVETFAYDEDFCMTETVDVLGKVTRYSYDAYGFLESVAYADGTTEEFVYDAYGKLMLATDVSGATLNHTYNEKNQLVQTVDQDGNKVCFEYNNKGFVSQIENPLGDSVKIHYDDAGNLQMIENPDGSHEIWEYNEEGNCITEWNPLGGKQTFAYDALMRLVQAQTSDGNKVAMTYDAYSNVLMLRDNQKEIHYSYSILGKMTSVEQDGRKVKMHYDNEEQLVEMVNEAGDKYKLAYDLEGNVAHETFYNGMERSYIRDVAGRLLQVNRPEDRFSTFAYDDRGELSHVIHSDGTWMKYGYDSVGQLSRLENADAVIEFERNTQGLITKEIQSGNEVMSEYDVLGRRTRVKSSLGADFKQSYDSAGNVTNIRVMRKQEAIWEMALSHNKIGQEVARVLPGSVQQKRRYDVAGRVIQEEVQIGSRRIESRSYRWDVNDKLRQIRQQLTNKRQTFDYDVFDNVVKANYADVEVYRQADQTNNYFETFSKTDRTYGKNGELLRKDGTNYRYDAEGNLTEKVLENGDIWRYAYWGNGLLKEVIRPDEEIISFVYDALGRRIRKESSNGDVMHFVWDGHVMLHEWQDEKNVSTWVFEDSALAPSAKIIANETYAILSNYLGVPEKAYDSAGNLVWSMALDVYGRVQEFEGERSFVPFRFPGQYEDEEIELYYNRFRYYDPEQGNYTQVDPIGIFGGNPTLYGYVNNSGSEIDFYGLVRTHRKNAGLADHSGQYQAHHVITQETWKANKSFFDKIGLTQSTGMNGKSNVIAMAGNIDELANKGKKGYPLLTEVIHNGSHPKYNAVVNKNVEKIIKQFNKETSNGHVITDEVRVKYQRKIEALQERLKNQIKAGKGSFITKCSKGYLYLK</sequence>
<dbReference type="RefSeq" id="WP_185541529.1">
    <property type="nucleotide sequence ID" value="NZ_JAARZA010000007.1"/>
</dbReference>
<dbReference type="Pfam" id="PF14412">
    <property type="entry name" value="AHH"/>
    <property type="match status" value="1"/>
</dbReference>
<feature type="domain" description="DUF6531" evidence="2">
    <location>
        <begin position="655"/>
        <end position="728"/>
    </location>
</feature>
<dbReference type="Pfam" id="PF25023">
    <property type="entry name" value="TEN_YD-shell"/>
    <property type="match status" value="2"/>
</dbReference>
<dbReference type="EMBL" id="JAARZA010000007">
    <property type="protein sequence ID" value="MBC2241656.1"/>
    <property type="molecule type" value="Genomic_DNA"/>
</dbReference>
<dbReference type="InterPro" id="IPR056823">
    <property type="entry name" value="TEN-like_YD-shell"/>
</dbReference>